<dbReference type="InParanoid" id="K2RIL9"/>
<feature type="region of interest" description="Disordered" evidence="1">
    <location>
        <begin position="1"/>
        <end position="29"/>
    </location>
</feature>
<dbReference type="OrthoDB" id="5426911at2759"/>
<evidence type="ECO:0000313" key="2">
    <source>
        <dbReference type="EMBL" id="EKG14438.1"/>
    </source>
</evidence>
<dbReference type="HOGENOM" id="CLU_046320_0_0_1"/>
<dbReference type="Proteomes" id="UP000007129">
    <property type="component" value="Unassembled WGS sequence"/>
</dbReference>
<proteinExistence type="predicted"/>
<accession>K2RIL9</accession>
<name>K2RIL9_MACPH</name>
<feature type="compositionally biased region" description="Polar residues" evidence="1">
    <location>
        <begin position="14"/>
        <end position="24"/>
    </location>
</feature>
<organism evidence="2 3">
    <name type="scientific">Macrophomina phaseolina (strain MS6)</name>
    <name type="common">Charcoal rot fungus</name>
    <dbReference type="NCBI Taxonomy" id="1126212"/>
    <lineage>
        <taxon>Eukaryota</taxon>
        <taxon>Fungi</taxon>
        <taxon>Dikarya</taxon>
        <taxon>Ascomycota</taxon>
        <taxon>Pezizomycotina</taxon>
        <taxon>Dothideomycetes</taxon>
        <taxon>Dothideomycetes incertae sedis</taxon>
        <taxon>Botryosphaeriales</taxon>
        <taxon>Botryosphaeriaceae</taxon>
        <taxon>Macrophomina</taxon>
    </lineage>
</organism>
<feature type="compositionally biased region" description="Basic and acidic residues" evidence="1">
    <location>
        <begin position="405"/>
        <end position="422"/>
    </location>
</feature>
<gene>
    <name evidence="2" type="ORF">MPH_08427</name>
</gene>
<dbReference type="AlphaFoldDB" id="K2RIL9"/>
<evidence type="ECO:0000256" key="1">
    <source>
        <dbReference type="SAM" id="MobiDB-lite"/>
    </source>
</evidence>
<evidence type="ECO:0000313" key="3">
    <source>
        <dbReference type="Proteomes" id="UP000007129"/>
    </source>
</evidence>
<dbReference type="eggNOG" id="ENOG502SQRC">
    <property type="taxonomic scope" value="Eukaryota"/>
</dbReference>
<feature type="region of interest" description="Disordered" evidence="1">
    <location>
        <begin position="385"/>
        <end position="422"/>
    </location>
</feature>
<feature type="compositionally biased region" description="Basic and acidic residues" evidence="1">
    <location>
        <begin position="1"/>
        <end position="13"/>
    </location>
</feature>
<feature type="compositionally biased region" description="Polar residues" evidence="1">
    <location>
        <begin position="385"/>
        <end position="404"/>
    </location>
</feature>
<dbReference type="EMBL" id="AHHD01000348">
    <property type="protein sequence ID" value="EKG14438.1"/>
    <property type="molecule type" value="Genomic_DNA"/>
</dbReference>
<dbReference type="VEuPathDB" id="FungiDB:MPH_08427"/>
<reference evidence="2 3" key="1">
    <citation type="journal article" date="2012" name="BMC Genomics">
        <title>Tools to kill: Genome of one of the most destructive plant pathogenic fungi Macrophomina phaseolina.</title>
        <authorList>
            <person name="Islam M.S."/>
            <person name="Haque M.S."/>
            <person name="Islam M.M."/>
            <person name="Emdad E.M."/>
            <person name="Halim A."/>
            <person name="Hossen Q.M.M."/>
            <person name="Hossain M.Z."/>
            <person name="Ahmed B."/>
            <person name="Rahim S."/>
            <person name="Rahman M.S."/>
            <person name="Alam M.M."/>
            <person name="Hou S."/>
            <person name="Wan X."/>
            <person name="Saito J.A."/>
            <person name="Alam M."/>
        </authorList>
    </citation>
    <scope>NUCLEOTIDE SEQUENCE [LARGE SCALE GENOMIC DNA]</scope>
    <source>
        <strain evidence="2 3">MS6</strain>
    </source>
</reference>
<comment type="caution">
    <text evidence="2">The sequence shown here is derived from an EMBL/GenBank/DDBJ whole genome shotgun (WGS) entry which is preliminary data.</text>
</comment>
<sequence>MDRPTKRQRDASQHESFSTPTSIPDTDPQETLDLWTQVTDYVMAEHDENTGAPTSGKKAKNAMGTSLFEPTIAAPRAIEIVEDVHIVKTQNVWKHFGNAQPSTSSRDEIGYYKGLPGLEDTSVWLSTNADFVEEVRNEWAALREYGLNEGEHETTAYELLLKREKRRPGVEPKTQNFIPERMIKMHIRPHPDDAWNAPPIIRRPSIVMGPDWSYVIKPDCMYWLSLQGFRHEYGSQMKDYVFVAGKRILSPYLSIEHKPDDKEYRKAKHQIVCSAALAVFNRFQLRQTTLQRRGQPWADTDMDIVRHYGLHMMGRDYGFWLIRPIISPEGIWDGCRMERLVRGQLDIESEIKVFIHWLNEIHHWGLTVHAQAVRQDIDICISEDQGNQVQSGSTRSVEGDSNNINEERPEPRYGLRSRPDTR</sequence>
<protein>
    <submittedName>
        <fullName evidence="2">Uncharacterized protein</fullName>
    </submittedName>
</protein>